<dbReference type="InterPro" id="IPR027417">
    <property type="entry name" value="P-loop_NTPase"/>
</dbReference>
<evidence type="ECO:0000313" key="1">
    <source>
        <dbReference type="EMBL" id="EKC60174.1"/>
    </source>
</evidence>
<name>K1SXU6_9ZZZZ</name>
<dbReference type="EMBL" id="AJWZ01006300">
    <property type="protein sequence ID" value="EKC60174.1"/>
    <property type="molecule type" value="Genomic_DNA"/>
</dbReference>
<feature type="non-terminal residue" evidence="1">
    <location>
        <position position="103"/>
    </location>
</feature>
<organism evidence="1">
    <name type="scientific">human gut metagenome</name>
    <dbReference type="NCBI Taxonomy" id="408170"/>
    <lineage>
        <taxon>unclassified sequences</taxon>
        <taxon>metagenomes</taxon>
        <taxon>organismal metagenomes</taxon>
    </lineage>
</organism>
<comment type="caution">
    <text evidence="1">The sequence shown here is derived from an EMBL/GenBank/DDBJ whole genome shotgun (WGS) entry which is preliminary data.</text>
</comment>
<dbReference type="SUPFAM" id="SSF52540">
    <property type="entry name" value="P-loop containing nucleoside triphosphate hydrolases"/>
    <property type="match status" value="1"/>
</dbReference>
<protein>
    <recommendedName>
        <fullName evidence="2">ATP-dependent DNA helicase</fullName>
    </recommendedName>
</protein>
<gene>
    <name evidence="1" type="ORF">OBE_09106</name>
</gene>
<evidence type="ECO:0008006" key="2">
    <source>
        <dbReference type="Google" id="ProtNLM"/>
    </source>
</evidence>
<proteinExistence type="predicted"/>
<sequence>MAISYDKKIMECVLRSVMSEGNVAQGKAIKSICKSPKPLFITGKGGSGKTTFLKRIIPALKNAVVVAPTGVALGRYSRFTTSGIKISAFSPGFAVGAGTPDVR</sequence>
<accession>K1SXU6</accession>
<dbReference type="Gene3D" id="3.40.50.300">
    <property type="entry name" value="P-loop containing nucleotide triphosphate hydrolases"/>
    <property type="match status" value="1"/>
</dbReference>
<dbReference type="AlphaFoldDB" id="K1SXU6"/>
<reference evidence="1" key="1">
    <citation type="journal article" date="2013" name="Environ. Microbiol.">
        <title>Microbiota from the distal guts of lean and obese adolescents exhibit partial functional redundancy besides clear differences in community structure.</title>
        <authorList>
            <person name="Ferrer M."/>
            <person name="Ruiz A."/>
            <person name="Lanza F."/>
            <person name="Haange S.B."/>
            <person name="Oberbach A."/>
            <person name="Till H."/>
            <person name="Bargiela R."/>
            <person name="Campoy C."/>
            <person name="Segura M.T."/>
            <person name="Richter M."/>
            <person name="von Bergen M."/>
            <person name="Seifert J."/>
            <person name="Suarez A."/>
        </authorList>
    </citation>
    <scope>NUCLEOTIDE SEQUENCE</scope>
</reference>